<protein>
    <submittedName>
        <fullName evidence="6">Helix-turn-helix domain-containing protein</fullName>
    </submittedName>
</protein>
<dbReference type="PANTHER" id="PTHR30055:SF234">
    <property type="entry name" value="HTH-TYPE TRANSCRIPTIONAL REGULATOR BETI"/>
    <property type="match status" value="1"/>
</dbReference>
<keyword evidence="3" id="KW-0804">Transcription</keyword>
<dbReference type="Pfam" id="PF21597">
    <property type="entry name" value="TetR_C_43"/>
    <property type="match status" value="1"/>
</dbReference>
<dbReference type="Gene3D" id="1.10.357.10">
    <property type="entry name" value="Tetracycline Repressor, domain 2"/>
    <property type="match status" value="1"/>
</dbReference>
<evidence type="ECO:0000259" key="5">
    <source>
        <dbReference type="PROSITE" id="PS50977"/>
    </source>
</evidence>
<keyword evidence="1" id="KW-0805">Transcription regulation</keyword>
<dbReference type="InterPro" id="IPR009057">
    <property type="entry name" value="Homeodomain-like_sf"/>
</dbReference>
<dbReference type="RefSeq" id="WP_353940252.1">
    <property type="nucleotide sequence ID" value="NZ_CP159534.1"/>
</dbReference>
<dbReference type="SUPFAM" id="SSF46689">
    <property type="entry name" value="Homeodomain-like"/>
    <property type="match status" value="1"/>
</dbReference>
<keyword evidence="2 4" id="KW-0238">DNA-binding</keyword>
<dbReference type="PANTHER" id="PTHR30055">
    <property type="entry name" value="HTH-TYPE TRANSCRIPTIONAL REGULATOR RUTR"/>
    <property type="match status" value="1"/>
</dbReference>
<sequence length="195" mass="20920">MTGQRSDARRNYQRILSVAETEVAAHGADASLERIARTAGVGSATVRRHFPTRQALLEAVFHERIGHLCDSARRLNDTDDSRAALLEWLQGLLDYAVSARGLADALTYEPPTDQPATNSCGNALEEAGTPLLRHAIRDGAVKGEVTFHDLLTLSVGIALATEHHSEPAVQADRLFRLAVEGISPGSRPADGPARA</sequence>
<gene>
    <name evidence="6" type="ORF">ABII15_00730</name>
</gene>
<dbReference type="InterPro" id="IPR050109">
    <property type="entry name" value="HTH-type_TetR-like_transc_reg"/>
</dbReference>
<reference evidence="6" key="1">
    <citation type="submission" date="2024-06" db="EMBL/GenBank/DDBJ databases">
        <title>Streptomyces sp. strain HUAS MG91 genome sequences.</title>
        <authorList>
            <person name="Mo P."/>
        </authorList>
    </citation>
    <scope>NUCLEOTIDE SEQUENCE</scope>
    <source>
        <strain evidence="6">HUAS MG91</strain>
    </source>
</reference>
<evidence type="ECO:0000256" key="3">
    <source>
        <dbReference type="ARBA" id="ARBA00023163"/>
    </source>
</evidence>
<organism evidence="6">
    <name type="scientific">Streptomyces tabacisoli</name>
    <dbReference type="NCBI Taxonomy" id="3156398"/>
    <lineage>
        <taxon>Bacteria</taxon>
        <taxon>Bacillati</taxon>
        <taxon>Actinomycetota</taxon>
        <taxon>Actinomycetes</taxon>
        <taxon>Kitasatosporales</taxon>
        <taxon>Streptomycetaceae</taxon>
        <taxon>Streptomyces</taxon>
    </lineage>
</organism>
<dbReference type="PROSITE" id="PS50977">
    <property type="entry name" value="HTH_TETR_2"/>
    <property type="match status" value="1"/>
</dbReference>
<evidence type="ECO:0000256" key="4">
    <source>
        <dbReference type="PROSITE-ProRule" id="PRU00335"/>
    </source>
</evidence>
<dbReference type="AlphaFoldDB" id="A0AAU8IKT7"/>
<dbReference type="InterPro" id="IPR001647">
    <property type="entry name" value="HTH_TetR"/>
</dbReference>
<feature type="domain" description="HTH tetR-type" evidence="5">
    <location>
        <begin position="9"/>
        <end position="68"/>
    </location>
</feature>
<dbReference type="GO" id="GO:0003700">
    <property type="term" value="F:DNA-binding transcription factor activity"/>
    <property type="evidence" value="ECO:0007669"/>
    <property type="project" value="TreeGrafter"/>
</dbReference>
<dbReference type="SUPFAM" id="SSF48498">
    <property type="entry name" value="Tetracyclin repressor-like, C-terminal domain"/>
    <property type="match status" value="1"/>
</dbReference>
<evidence type="ECO:0000313" key="6">
    <source>
        <dbReference type="EMBL" id="XCJ68566.1"/>
    </source>
</evidence>
<evidence type="ECO:0000256" key="1">
    <source>
        <dbReference type="ARBA" id="ARBA00023015"/>
    </source>
</evidence>
<dbReference type="Pfam" id="PF00440">
    <property type="entry name" value="TetR_N"/>
    <property type="match status" value="1"/>
</dbReference>
<dbReference type="GO" id="GO:0000976">
    <property type="term" value="F:transcription cis-regulatory region binding"/>
    <property type="evidence" value="ECO:0007669"/>
    <property type="project" value="TreeGrafter"/>
</dbReference>
<evidence type="ECO:0000256" key="2">
    <source>
        <dbReference type="ARBA" id="ARBA00023125"/>
    </source>
</evidence>
<dbReference type="KEGG" id="stac:ABII15_00730"/>
<proteinExistence type="predicted"/>
<feature type="DNA-binding region" description="H-T-H motif" evidence="4">
    <location>
        <begin position="31"/>
        <end position="50"/>
    </location>
</feature>
<accession>A0AAU8IKT7</accession>
<dbReference type="EMBL" id="CP159534">
    <property type="protein sequence ID" value="XCJ68566.1"/>
    <property type="molecule type" value="Genomic_DNA"/>
</dbReference>
<name>A0AAU8IKT7_9ACTN</name>
<dbReference type="InterPro" id="IPR049445">
    <property type="entry name" value="TetR_SbtR-like_C"/>
</dbReference>
<dbReference type="InterPro" id="IPR036271">
    <property type="entry name" value="Tet_transcr_reg_TetR-rel_C_sf"/>
</dbReference>